<sequence length="86" mass="9950">MLKARFVHLPSYTLNGTCKSVLCFGIGPKTVSIHYANYTVHQGSKIRWSGGKLEMLSCLIHKQLWKPNVFFYHVIQLPLRIFLPYI</sequence>
<reference evidence="1" key="2">
    <citation type="journal article" date="2015" name="Data Brief">
        <title>Shoot transcriptome of the giant reed, Arundo donax.</title>
        <authorList>
            <person name="Barrero R.A."/>
            <person name="Guerrero F.D."/>
            <person name="Moolhuijzen P."/>
            <person name="Goolsby J.A."/>
            <person name="Tidwell J."/>
            <person name="Bellgard S.E."/>
            <person name="Bellgard M.I."/>
        </authorList>
    </citation>
    <scope>NUCLEOTIDE SEQUENCE</scope>
    <source>
        <tissue evidence="1">Shoot tissue taken approximately 20 cm above the soil surface</tissue>
    </source>
</reference>
<dbReference type="AlphaFoldDB" id="A0A0A9FQB4"/>
<name>A0A0A9FQB4_ARUDO</name>
<proteinExistence type="predicted"/>
<evidence type="ECO:0000313" key="1">
    <source>
        <dbReference type="EMBL" id="JAE10488.1"/>
    </source>
</evidence>
<dbReference type="EMBL" id="GBRH01187408">
    <property type="protein sequence ID" value="JAE10488.1"/>
    <property type="molecule type" value="Transcribed_RNA"/>
</dbReference>
<protein>
    <submittedName>
        <fullName evidence="1">Uncharacterized protein</fullName>
    </submittedName>
</protein>
<accession>A0A0A9FQB4</accession>
<organism evidence="1">
    <name type="scientific">Arundo donax</name>
    <name type="common">Giant reed</name>
    <name type="synonym">Donax arundinaceus</name>
    <dbReference type="NCBI Taxonomy" id="35708"/>
    <lineage>
        <taxon>Eukaryota</taxon>
        <taxon>Viridiplantae</taxon>
        <taxon>Streptophyta</taxon>
        <taxon>Embryophyta</taxon>
        <taxon>Tracheophyta</taxon>
        <taxon>Spermatophyta</taxon>
        <taxon>Magnoliopsida</taxon>
        <taxon>Liliopsida</taxon>
        <taxon>Poales</taxon>
        <taxon>Poaceae</taxon>
        <taxon>PACMAD clade</taxon>
        <taxon>Arundinoideae</taxon>
        <taxon>Arundineae</taxon>
        <taxon>Arundo</taxon>
    </lineage>
</organism>
<reference evidence="1" key="1">
    <citation type="submission" date="2014-09" db="EMBL/GenBank/DDBJ databases">
        <authorList>
            <person name="Magalhaes I.L.F."/>
            <person name="Oliveira U."/>
            <person name="Santos F.R."/>
            <person name="Vidigal T.H.D.A."/>
            <person name="Brescovit A.D."/>
            <person name="Santos A.J."/>
        </authorList>
    </citation>
    <scope>NUCLEOTIDE SEQUENCE</scope>
    <source>
        <tissue evidence="1">Shoot tissue taken approximately 20 cm above the soil surface</tissue>
    </source>
</reference>